<feature type="region of interest" description="Disordered" evidence="1">
    <location>
        <begin position="413"/>
        <end position="452"/>
    </location>
</feature>
<feature type="region of interest" description="Disordered" evidence="1">
    <location>
        <begin position="214"/>
        <end position="258"/>
    </location>
</feature>
<dbReference type="InterPro" id="IPR002818">
    <property type="entry name" value="DJ-1/PfpI"/>
</dbReference>
<dbReference type="Gene3D" id="2.60.120.560">
    <property type="entry name" value="Exo-inulinase, domain 1"/>
    <property type="match status" value="1"/>
</dbReference>
<gene>
    <name evidence="4" type="ORF">Pla8534_10380</name>
</gene>
<organism evidence="4 5">
    <name type="scientific">Lignipirellula cremea</name>
    <dbReference type="NCBI Taxonomy" id="2528010"/>
    <lineage>
        <taxon>Bacteria</taxon>
        <taxon>Pseudomonadati</taxon>
        <taxon>Planctomycetota</taxon>
        <taxon>Planctomycetia</taxon>
        <taxon>Pirellulales</taxon>
        <taxon>Pirellulaceae</taxon>
        <taxon>Lignipirellula</taxon>
    </lineage>
</organism>
<keyword evidence="2" id="KW-0732">Signal</keyword>
<sequence length="485" mass="51333" precursor="true">MDFRCLMTKRGAGLLASLLLPVVLSAPLSAAEEGWIDLAAKADPAQAAAGEWRKVDGEWTTSAVAAARLQLPYTPQGEYDFRVQFTRTSGQHSIALIFPHGTGQATFELDAWGQHLAGLQRIAGEDLRQNGTQTEGCTLENGKTYTAVVEVRHDHVRALLDGKVLATHRSDGSDLSMLPLWRIENTHALGIGSYAAAATFHRIEVRPLGNATQLAAASSNSTPSSSTPMPRPSTTASRPVRPSAPTTTTPAGRGASPGGGKGSVLLVIANTDFFYREYAEPRQELERAGFRVVVGAGRKGACTPHNGSGQTGSGVVQADIALADVDAADYRAIMFSGGWGSSMYQFAFPGEYINRAYNGDRQTKAAANRLINEFIAQDKIVGALCHGVSVLAWARVDGKSPIAGKNVVAPTRDGPAGVYSPGAGRTQPSSRWNEEANGARLSPPQSIGNPRSSIDDVLVDGKIITGEDDIAARQFGVVLARMLSE</sequence>
<evidence type="ECO:0000256" key="1">
    <source>
        <dbReference type="SAM" id="MobiDB-lite"/>
    </source>
</evidence>
<feature type="compositionally biased region" description="Low complexity" evidence="1">
    <location>
        <begin position="215"/>
        <end position="254"/>
    </location>
</feature>
<dbReference type="Gene3D" id="3.40.50.880">
    <property type="match status" value="1"/>
</dbReference>
<dbReference type="AlphaFoldDB" id="A0A518DN43"/>
<proteinExistence type="predicted"/>
<evidence type="ECO:0000256" key="2">
    <source>
        <dbReference type="SAM" id="SignalP"/>
    </source>
</evidence>
<evidence type="ECO:0000313" key="4">
    <source>
        <dbReference type="EMBL" id="QDU93259.1"/>
    </source>
</evidence>
<feature type="compositionally biased region" description="Polar residues" evidence="1">
    <location>
        <begin position="443"/>
        <end position="452"/>
    </location>
</feature>
<feature type="domain" description="DJ-1/PfpI" evidence="3">
    <location>
        <begin position="263"/>
        <end position="403"/>
    </location>
</feature>
<accession>A0A518DN43</accession>
<keyword evidence="5" id="KW-1185">Reference proteome</keyword>
<dbReference type="EMBL" id="CP036433">
    <property type="protein sequence ID" value="QDU93259.1"/>
    <property type="molecule type" value="Genomic_DNA"/>
</dbReference>
<dbReference type="Pfam" id="PF01965">
    <property type="entry name" value="DJ-1_PfpI"/>
    <property type="match status" value="1"/>
</dbReference>
<evidence type="ECO:0000259" key="3">
    <source>
        <dbReference type="Pfam" id="PF01965"/>
    </source>
</evidence>
<name>A0A518DN43_9BACT</name>
<dbReference type="KEGG" id="lcre:Pla8534_10380"/>
<evidence type="ECO:0000313" key="5">
    <source>
        <dbReference type="Proteomes" id="UP000317648"/>
    </source>
</evidence>
<feature type="chain" id="PRO_5022161009" evidence="2">
    <location>
        <begin position="31"/>
        <end position="485"/>
    </location>
</feature>
<protein>
    <submittedName>
        <fullName evidence="4">DJ-1/PfpI family protein</fullName>
    </submittedName>
</protein>
<reference evidence="4 5" key="1">
    <citation type="submission" date="2019-02" db="EMBL/GenBank/DDBJ databases">
        <title>Deep-cultivation of Planctomycetes and their phenomic and genomic characterization uncovers novel biology.</title>
        <authorList>
            <person name="Wiegand S."/>
            <person name="Jogler M."/>
            <person name="Boedeker C."/>
            <person name="Pinto D."/>
            <person name="Vollmers J."/>
            <person name="Rivas-Marin E."/>
            <person name="Kohn T."/>
            <person name="Peeters S.H."/>
            <person name="Heuer A."/>
            <person name="Rast P."/>
            <person name="Oberbeckmann S."/>
            <person name="Bunk B."/>
            <person name="Jeske O."/>
            <person name="Meyerdierks A."/>
            <person name="Storesund J.E."/>
            <person name="Kallscheuer N."/>
            <person name="Luecker S."/>
            <person name="Lage O.M."/>
            <person name="Pohl T."/>
            <person name="Merkel B.J."/>
            <person name="Hornburger P."/>
            <person name="Mueller R.-W."/>
            <person name="Bruemmer F."/>
            <person name="Labrenz M."/>
            <person name="Spormann A.M."/>
            <person name="Op den Camp H."/>
            <person name="Overmann J."/>
            <person name="Amann R."/>
            <person name="Jetten M.S.M."/>
            <person name="Mascher T."/>
            <person name="Medema M.H."/>
            <person name="Devos D.P."/>
            <person name="Kaster A.-K."/>
            <person name="Ovreas L."/>
            <person name="Rohde M."/>
            <person name="Galperin M.Y."/>
            <person name="Jogler C."/>
        </authorList>
    </citation>
    <scope>NUCLEOTIDE SEQUENCE [LARGE SCALE GENOMIC DNA]</scope>
    <source>
        <strain evidence="4 5">Pla85_3_4</strain>
    </source>
</reference>
<dbReference type="InterPro" id="IPR029062">
    <property type="entry name" value="Class_I_gatase-like"/>
</dbReference>
<dbReference type="Proteomes" id="UP000317648">
    <property type="component" value="Chromosome"/>
</dbReference>
<feature type="signal peptide" evidence="2">
    <location>
        <begin position="1"/>
        <end position="30"/>
    </location>
</feature>
<dbReference type="SUPFAM" id="SSF52317">
    <property type="entry name" value="Class I glutamine amidotransferase-like"/>
    <property type="match status" value="1"/>
</dbReference>